<dbReference type="Pfam" id="PF13358">
    <property type="entry name" value="DDE_3"/>
    <property type="match status" value="1"/>
</dbReference>
<keyword evidence="3" id="KW-1185">Reference proteome</keyword>
<dbReference type="HOGENOM" id="CLU_188058_0_1_1"/>
<protein>
    <submittedName>
        <fullName evidence="2">Unplaced genomic scaffold PAXINscaffold_1599, whole genome shotgun sequence</fullName>
    </submittedName>
</protein>
<gene>
    <name evidence="2" type="ORF">PAXINDRAFT_33429</name>
</gene>
<evidence type="ECO:0000313" key="2">
    <source>
        <dbReference type="EMBL" id="KIJ05518.1"/>
    </source>
</evidence>
<feature type="non-terminal residue" evidence="2">
    <location>
        <position position="1"/>
    </location>
</feature>
<proteinExistence type="predicted"/>
<dbReference type="GO" id="GO:0003676">
    <property type="term" value="F:nucleic acid binding"/>
    <property type="evidence" value="ECO:0007669"/>
    <property type="project" value="InterPro"/>
</dbReference>
<sequence length="64" mass="7323">ILPALSLDGILHLDVCRESWKGATFYRFIESLLDSMNPFPERNSVLVMDNASIHHSPELRELVE</sequence>
<reference evidence="2 3" key="1">
    <citation type="submission" date="2014-06" db="EMBL/GenBank/DDBJ databases">
        <authorList>
            <consortium name="DOE Joint Genome Institute"/>
            <person name="Kuo A."/>
            <person name="Kohler A."/>
            <person name="Nagy L.G."/>
            <person name="Floudas D."/>
            <person name="Copeland A."/>
            <person name="Barry K.W."/>
            <person name="Cichocki N."/>
            <person name="Veneault-Fourrey C."/>
            <person name="LaButti K."/>
            <person name="Lindquist E.A."/>
            <person name="Lipzen A."/>
            <person name="Lundell T."/>
            <person name="Morin E."/>
            <person name="Murat C."/>
            <person name="Sun H."/>
            <person name="Tunlid A."/>
            <person name="Henrissat B."/>
            <person name="Grigoriev I.V."/>
            <person name="Hibbett D.S."/>
            <person name="Martin F."/>
            <person name="Nordberg H.P."/>
            <person name="Cantor M.N."/>
            <person name="Hua S.X."/>
        </authorList>
    </citation>
    <scope>NUCLEOTIDE SEQUENCE [LARGE SCALE GENOMIC DNA]</scope>
    <source>
        <strain evidence="2 3">ATCC 200175</strain>
    </source>
</reference>
<dbReference type="Proteomes" id="UP000053647">
    <property type="component" value="Unassembled WGS sequence"/>
</dbReference>
<evidence type="ECO:0000259" key="1">
    <source>
        <dbReference type="Pfam" id="PF13358"/>
    </source>
</evidence>
<dbReference type="InterPro" id="IPR036397">
    <property type="entry name" value="RNaseH_sf"/>
</dbReference>
<dbReference type="AlphaFoldDB" id="A0A0C9T1U8"/>
<dbReference type="InterPro" id="IPR038717">
    <property type="entry name" value="Tc1-like_DDE_dom"/>
</dbReference>
<dbReference type="Gene3D" id="3.30.420.10">
    <property type="entry name" value="Ribonuclease H-like superfamily/Ribonuclease H"/>
    <property type="match status" value="1"/>
</dbReference>
<name>A0A0C9T1U8_PAXIN</name>
<feature type="non-terminal residue" evidence="2">
    <location>
        <position position="64"/>
    </location>
</feature>
<accession>A0A0C9T1U8</accession>
<reference evidence="3" key="2">
    <citation type="submission" date="2015-01" db="EMBL/GenBank/DDBJ databases">
        <title>Evolutionary Origins and Diversification of the Mycorrhizal Mutualists.</title>
        <authorList>
            <consortium name="DOE Joint Genome Institute"/>
            <consortium name="Mycorrhizal Genomics Consortium"/>
            <person name="Kohler A."/>
            <person name="Kuo A."/>
            <person name="Nagy L.G."/>
            <person name="Floudas D."/>
            <person name="Copeland A."/>
            <person name="Barry K.W."/>
            <person name="Cichocki N."/>
            <person name="Veneault-Fourrey C."/>
            <person name="LaButti K."/>
            <person name="Lindquist E.A."/>
            <person name="Lipzen A."/>
            <person name="Lundell T."/>
            <person name="Morin E."/>
            <person name="Murat C."/>
            <person name="Riley R."/>
            <person name="Ohm R."/>
            <person name="Sun H."/>
            <person name="Tunlid A."/>
            <person name="Henrissat B."/>
            <person name="Grigoriev I.V."/>
            <person name="Hibbett D.S."/>
            <person name="Martin F."/>
        </authorList>
    </citation>
    <scope>NUCLEOTIDE SEQUENCE [LARGE SCALE GENOMIC DNA]</scope>
    <source>
        <strain evidence="3">ATCC 200175</strain>
    </source>
</reference>
<feature type="domain" description="Tc1-like transposase DDE" evidence="1">
    <location>
        <begin position="4"/>
        <end position="64"/>
    </location>
</feature>
<dbReference type="OrthoDB" id="2142724at2759"/>
<dbReference type="EMBL" id="KN820921">
    <property type="protein sequence ID" value="KIJ05518.1"/>
    <property type="molecule type" value="Genomic_DNA"/>
</dbReference>
<organism evidence="2 3">
    <name type="scientific">Paxillus involutus ATCC 200175</name>
    <dbReference type="NCBI Taxonomy" id="664439"/>
    <lineage>
        <taxon>Eukaryota</taxon>
        <taxon>Fungi</taxon>
        <taxon>Dikarya</taxon>
        <taxon>Basidiomycota</taxon>
        <taxon>Agaricomycotina</taxon>
        <taxon>Agaricomycetes</taxon>
        <taxon>Agaricomycetidae</taxon>
        <taxon>Boletales</taxon>
        <taxon>Paxilineae</taxon>
        <taxon>Paxillaceae</taxon>
        <taxon>Paxillus</taxon>
    </lineage>
</organism>
<evidence type="ECO:0000313" key="3">
    <source>
        <dbReference type="Proteomes" id="UP000053647"/>
    </source>
</evidence>